<dbReference type="FunFam" id="2.160.20.10:FF:000008">
    <property type="entry name" value="Pectinesterase"/>
    <property type="match status" value="1"/>
</dbReference>
<gene>
    <name evidence="14" type="ORF">LUZ63_006100</name>
</gene>
<comment type="subcellular location">
    <subcellularLocation>
        <location evidence="1">Secreted</location>
        <location evidence="1">Cell wall</location>
    </subcellularLocation>
</comment>
<feature type="chain" id="PRO_5040533114" description="Pectinesterase" evidence="12">
    <location>
        <begin position="25"/>
        <end position="351"/>
    </location>
</feature>
<dbReference type="PANTHER" id="PTHR31321">
    <property type="entry name" value="ACYL-COA THIOESTER HYDROLASE YBHC-RELATED"/>
    <property type="match status" value="1"/>
</dbReference>
<organism evidence="14 15">
    <name type="scientific">Rhynchospora breviuscula</name>
    <dbReference type="NCBI Taxonomy" id="2022672"/>
    <lineage>
        <taxon>Eukaryota</taxon>
        <taxon>Viridiplantae</taxon>
        <taxon>Streptophyta</taxon>
        <taxon>Embryophyta</taxon>
        <taxon>Tracheophyta</taxon>
        <taxon>Spermatophyta</taxon>
        <taxon>Magnoliopsida</taxon>
        <taxon>Liliopsida</taxon>
        <taxon>Poales</taxon>
        <taxon>Cyperaceae</taxon>
        <taxon>Cyperoideae</taxon>
        <taxon>Rhynchosporeae</taxon>
        <taxon>Rhynchospora</taxon>
    </lineage>
</organism>
<evidence type="ECO:0000313" key="14">
    <source>
        <dbReference type="EMBL" id="KAJ1697588.1"/>
    </source>
</evidence>
<dbReference type="Pfam" id="PF01095">
    <property type="entry name" value="Pectinesterase"/>
    <property type="match status" value="1"/>
</dbReference>
<evidence type="ECO:0000256" key="7">
    <source>
        <dbReference type="ARBA" id="ARBA00022729"/>
    </source>
</evidence>
<comment type="similarity">
    <text evidence="3">Belongs to the pectinesterase family.</text>
</comment>
<dbReference type="EMBL" id="JAMQYH010000002">
    <property type="protein sequence ID" value="KAJ1697588.1"/>
    <property type="molecule type" value="Genomic_DNA"/>
</dbReference>
<evidence type="ECO:0000313" key="15">
    <source>
        <dbReference type="Proteomes" id="UP001151287"/>
    </source>
</evidence>
<dbReference type="GO" id="GO:0030599">
    <property type="term" value="F:pectinesterase activity"/>
    <property type="evidence" value="ECO:0007669"/>
    <property type="project" value="UniProtKB-UniRule"/>
</dbReference>
<evidence type="ECO:0000259" key="13">
    <source>
        <dbReference type="Pfam" id="PF01095"/>
    </source>
</evidence>
<dbReference type="GO" id="GO:0045490">
    <property type="term" value="P:pectin catabolic process"/>
    <property type="evidence" value="ECO:0007669"/>
    <property type="project" value="UniProtKB-UniRule"/>
</dbReference>
<keyword evidence="9 12" id="KW-0063">Aspartyl esterase</keyword>
<dbReference type="OrthoDB" id="2019149at2759"/>
<name>A0A9Q0HTT1_9POAL</name>
<comment type="caution">
    <text evidence="14">The sequence shown here is derived from an EMBL/GenBank/DDBJ whole genome shotgun (WGS) entry which is preliminary data.</text>
</comment>
<keyword evidence="8 12" id="KW-0378">Hydrolase</keyword>
<feature type="signal peptide" evidence="12">
    <location>
        <begin position="1"/>
        <end position="24"/>
    </location>
</feature>
<dbReference type="PROSITE" id="PS00503">
    <property type="entry name" value="PECTINESTERASE_2"/>
    <property type="match status" value="1"/>
</dbReference>
<evidence type="ECO:0000256" key="5">
    <source>
        <dbReference type="ARBA" id="ARBA00022512"/>
    </source>
</evidence>
<proteinExistence type="inferred from homology"/>
<evidence type="ECO:0000256" key="12">
    <source>
        <dbReference type="RuleBase" id="RU000589"/>
    </source>
</evidence>
<evidence type="ECO:0000256" key="4">
    <source>
        <dbReference type="ARBA" id="ARBA00013229"/>
    </source>
</evidence>
<comment type="pathway">
    <text evidence="2 12">Glycan metabolism; pectin degradation; 2-dehydro-3-deoxy-D-gluconate from pectin: step 1/5.</text>
</comment>
<reference evidence="14" key="1">
    <citation type="journal article" date="2022" name="Cell">
        <title>Repeat-based holocentromeres influence genome architecture and karyotype evolution.</title>
        <authorList>
            <person name="Hofstatter P.G."/>
            <person name="Thangavel G."/>
            <person name="Lux T."/>
            <person name="Neumann P."/>
            <person name="Vondrak T."/>
            <person name="Novak P."/>
            <person name="Zhang M."/>
            <person name="Costa L."/>
            <person name="Castellani M."/>
            <person name="Scott A."/>
            <person name="Toegelov H."/>
            <person name="Fuchs J."/>
            <person name="Mata-Sucre Y."/>
            <person name="Dias Y."/>
            <person name="Vanzela A.L.L."/>
            <person name="Huettel B."/>
            <person name="Almeida C.C.S."/>
            <person name="Simkova H."/>
            <person name="Souza G."/>
            <person name="Pedrosa-Harand A."/>
            <person name="Macas J."/>
            <person name="Mayer K.F.X."/>
            <person name="Houben A."/>
            <person name="Marques A."/>
        </authorList>
    </citation>
    <scope>NUCLEOTIDE SEQUENCE</scope>
    <source>
        <strain evidence="14">RhyBre1mFocal</strain>
    </source>
</reference>
<evidence type="ECO:0000256" key="2">
    <source>
        <dbReference type="ARBA" id="ARBA00005184"/>
    </source>
</evidence>
<feature type="domain" description="Pectinesterase catalytic" evidence="13">
    <location>
        <begin position="54"/>
        <end position="346"/>
    </location>
</feature>
<dbReference type="Gene3D" id="2.160.20.10">
    <property type="entry name" value="Single-stranded right-handed beta-helix, Pectin lyase-like"/>
    <property type="match status" value="1"/>
</dbReference>
<dbReference type="InterPro" id="IPR000070">
    <property type="entry name" value="Pectinesterase_cat"/>
</dbReference>
<evidence type="ECO:0000256" key="9">
    <source>
        <dbReference type="ARBA" id="ARBA00023085"/>
    </source>
</evidence>
<evidence type="ECO:0000256" key="1">
    <source>
        <dbReference type="ARBA" id="ARBA00004191"/>
    </source>
</evidence>
<keyword evidence="6" id="KW-0964">Secreted</keyword>
<dbReference type="PANTHER" id="PTHR31321:SF31">
    <property type="entry name" value="PECTINESTERASE QRT1"/>
    <property type="match status" value="1"/>
</dbReference>
<protein>
    <recommendedName>
        <fullName evidence="4 12">Pectinesterase</fullName>
        <ecNumber evidence="4 12">3.1.1.11</ecNumber>
    </recommendedName>
</protein>
<accession>A0A9Q0HTT1</accession>
<evidence type="ECO:0000256" key="3">
    <source>
        <dbReference type="ARBA" id="ARBA00008891"/>
    </source>
</evidence>
<evidence type="ECO:0000256" key="10">
    <source>
        <dbReference type="ARBA" id="ARBA00047928"/>
    </source>
</evidence>
<dbReference type="InterPro" id="IPR012334">
    <property type="entry name" value="Pectin_lyas_fold"/>
</dbReference>
<keyword evidence="7 12" id="KW-0732">Signal</keyword>
<dbReference type="EC" id="3.1.1.11" evidence="4 12"/>
<dbReference type="InterPro" id="IPR033131">
    <property type="entry name" value="Pectinesterase_Asp_AS"/>
</dbReference>
<keyword evidence="5" id="KW-0134">Cell wall</keyword>
<feature type="active site" evidence="11">
    <location>
        <position position="213"/>
    </location>
</feature>
<evidence type="ECO:0000256" key="6">
    <source>
        <dbReference type="ARBA" id="ARBA00022525"/>
    </source>
</evidence>
<dbReference type="Proteomes" id="UP001151287">
    <property type="component" value="Unassembled WGS sequence"/>
</dbReference>
<dbReference type="AlphaFoldDB" id="A0A9Q0HTT1"/>
<evidence type="ECO:0000256" key="11">
    <source>
        <dbReference type="PROSITE-ProRule" id="PRU10040"/>
    </source>
</evidence>
<dbReference type="SUPFAM" id="SSF51126">
    <property type="entry name" value="Pectin lyase-like"/>
    <property type="match status" value="1"/>
</dbReference>
<dbReference type="GO" id="GO:0042545">
    <property type="term" value="P:cell wall modification"/>
    <property type="evidence" value="ECO:0007669"/>
    <property type="project" value="UniProtKB-UniRule"/>
</dbReference>
<keyword evidence="15" id="KW-1185">Reference proteome</keyword>
<evidence type="ECO:0000256" key="8">
    <source>
        <dbReference type="ARBA" id="ARBA00022801"/>
    </source>
</evidence>
<dbReference type="InterPro" id="IPR011050">
    <property type="entry name" value="Pectin_lyase_fold/virulence"/>
</dbReference>
<sequence length="351" mass="38865">MASFFLSSCMFFLILAMTIRTSFSLGQFISWDDLTIKQYPQERIASDQDGSRIIVVSKDGRGHSKTVRGAIEMVPDGNSERIKILIYPGIYREKVVIPETKPYISLIGTGEGDTKITWHSKASDLNAAGQHVGTFNSATFAVDADYFCARQITFENTAMAAVPGAAGEQAVALRLSGDKAMLYQCNILGTQDTLFDHQGRHYFYGCHIQGSIDFIFGNAKSLYQYCTLHSVARSYGALAASQRNSPTEDTGFSFLHCRITGSGQIYLGRAWGQYSRVVYAHCRIDGIILPVGWGDWNDVSRRSTAYFGEYRCSGAGAKLESNVNWGRALTSDEAKPFLTLDYVDGNQWLML</sequence>
<comment type="catalytic activity">
    <reaction evidence="10 12">
        <text>[(1-&gt;4)-alpha-D-galacturonosyl methyl ester](n) + n H2O = [(1-&gt;4)-alpha-D-galacturonosyl](n) + n methanol + n H(+)</text>
        <dbReference type="Rhea" id="RHEA:22380"/>
        <dbReference type="Rhea" id="RHEA-COMP:14570"/>
        <dbReference type="Rhea" id="RHEA-COMP:14573"/>
        <dbReference type="ChEBI" id="CHEBI:15377"/>
        <dbReference type="ChEBI" id="CHEBI:15378"/>
        <dbReference type="ChEBI" id="CHEBI:17790"/>
        <dbReference type="ChEBI" id="CHEBI:140522"/>
        <dbReference type="ChEBI" id="CHEBI:140523"/>
        <dbReference type="EC" id="3.1.1.11"/>
    </reaction>
</comment>